<dbReference type="InterPro" id="IPR006070">
    <property type="entry name" value="Sua5-like_dom"/>
</dbReference>
<dbReference type="InterPro" id="IPR005145">
    <property type="entry name" value="Sua5_C"/>
</dbReference>
<evidence type="ECO:0000256" key="1">
    <source>
        <dbReference type="ARBA" id="ARBA00004496"/>
    </source>
</evidence>
<keyword evidence="10" id="KW-0067">ATP-binding</keyword>
<comment type="similarity">
    <text evidence="2">Belongs to the SUA5 family.</text>
</comment>
<dbReference type="GO" id="GO:0000049">
    <property type="term" value="F:tRNA binding"/>
    <property type="evidence" value="ECO:0007669"/>
    <property type="project" value="TreeGrafter"/>
</dbReference>
<evidence type="ECO:0000256" key="3">
    <source>
        <dbReference type="ARBA" id="ARBA00012584"/>
    </source>
</evidence>
<dbReference type="EC" id="2.7.7.87" evidence="3"/>
<dbReference type="Gene3D" id="3.40.50.11030">
    <property type="entry name" value="Threonylcarbamoyl-AMP synthase, C-terminal domain"/>
    <property type="match status" value="1"/>
</dbReference>
<dbReference type="PANTHER" id="PTHR17490">
    <property type="entry name" value="SUA5"/>
    <property type="match status" value="1"/>
</dbReference>
<dbReference type="GO" id="GO:0006450">
    <property type="term" value="P:regulation of translational fidelity"/>
    <property type="evidence" value="ECO:0007669"/>
    <property type="project" value="TreeGrafter"/>
</dbReference>
<dbReference type="InterPro" id="IPR038385">
    <property type="entry name" value="Sua5/YwlC_C"/>
</dbReference>
<dbReference type="Gene3D" id="3.90.870.10">
    <property type="entry name" value="DHBP synthase"/>
    <property type="match status" value="1"/>
</dbReference>
<dbReference type="InterPro" id="IPR017945">
    <property type="entry name" value="DHBP_synth_RibB-like_a/b_dom"/>
</dbReference>
<keyword evidence="5" id="KW-0963">Cytoplasm</keyword>
<feature type="domain" description="YrdC-like" evidence="13">
    <location>
        <begin position="13"/>
        <end position="199"/>
    </location>
</feature>
<proteinExistence type="inferred from homology"/>
<evidence type="ECO:0000256" key="2">
    <source>
        <dbReference type="ARBA" id="ARBA00007663"/>
    </source>
</evidence>
<evidence type="ECO:0000256" key="7">
    <source>
        <dbReference type="ARBA" id="ARBA00022694"/>
    </source>
</evidence>
<accession>A0A382EUK3</accession>
<comment type="catalytic activity">
    <reaction evidence="12">
        <text>L-threonine + hydrogencarbonate + ATP = L-threonylcarbamoyladenylate + diphosphate + H2O</text>
        <dbReference type="Rhea" id="RHEA:36407"/>
        <dbReference type="ChEBI" id="CHEBI:15377"/>
        <dbReference type="ChEBI" id="CHEBI:17544"/>
        <dbReference type="ChEBI" id="CHEBI:30616"/>
        <dbReference type="ChEBI" id="CHEBI:33019"/>
        <dbReference type="ChEBI" id="CHEBI:57926"/>
        <dbReference type="ChEBI" id="CHEBI:73682"/>
        <dbReference type="EC" id="2.7.7.87"/>
    </reaction>
</comment>
<dbReference type="InterPro" id="IPR010923">
    <property type="entry name" value="T(6)A37_SUA5"/>
</dbReference>
<keyword evidence="8" id="KW-0548">Nucleotidyltransferase</keyword>
<dbReference type="GO" id="GO:0061710">
    <property type="term" value="F:L-threonylcarbamoyladenylate synthase"/>
    <property type="evidence" value="ECO:0007669"/>
    <property type="project" value="UniProtKB-EC"/>
</dbReference>
<comment type="subcellular location">
    <subcellularLocation>
        <location evidence="1">Cytoplasm</location>
    </subcellularLocation>
</comment>
<evidence type="ECO:0000256" key="4">
    <source>
        <dbReference type="ARBA" id="ARBA00015492"/>
    </source>
</evidence>
<keyword evidence="9" id="KW-0547">Nucleotide-binding</keyword>
<evidence type="ECO:0000256" key="5">
    <source>
        <dbReference type="ARBA" id="ARBA00022490"/>
    </source>
</evidence>
<organism evidence="14">
    <name type="scientific">marine metagenome</name>
    <dbReference type="NCBI Taxonomy" id="408172"/>
    <lineage>
        <taxon>unclassified sequences</taxon>
        <taxon>metagenomes</taxon>
        <taxon>ecological metagenomes</taxon>
    </lineage>
</organism>
<evidence type="ECO:0000256" key="10">
    <source>
        <dbReference type="ARBA" id="ARBA00022840"/>
    </source>
</evidence>
<dbReference type="GO" id="GO:0003725">
    <property type="term" value="F:double-stranded RNA binding"/>
    <property type="evidence" value="ECO:0007669"/>
    <property type="project" value="InterPro"/>
</dbReference>
<dbReference type="GO" id="GO:0008033">
    <property type="term" value="P:tRNA processing"/>
    <property type="evidence" value="ECO:0007669"/>
    <property type="project" value="UniProtKB-KW"/>
</dbReference>
<dbReference type="PANTHER" id="PTHR17490:SF16">
    <property type="entry name" value="THREONYLCARBAMOYL-AMP SYNTHASE"/>
    <property type="match status" value="1"/>
</dbReference>
<dbReference type="Pfam" id="PF01300">
    <property type="entry name" value="Sua5_yciO_yrdC"/>
    <property type="match status" value="1"/>
</dbReference>
<dbReference type="SUPFAM" id="SSF55821">
    <property type="entry name" value="YrdC/RibB"/>
    <property type="match status" value="1"/>
</dbReference>
<evidence type="ECO:0000259" key="13">
    <source>
        <dbReference type="PROSITE" id="PS51163"/>
    </source>
</evidence>
<dbReference type="Pfam" id="PF03481">
    <property type="entry name" value="Sua5_C"/>
    <property type="match status" value="1"/>
</dbReference>
<dbReference type="NCBIfam" id="TIGR00057">
    <property type="entry name" value="L-threonylcarbamoyladenylate synthase"/>
    <property type="match status" value="1"/>
</dbReference>
<sequence length="318" mass="35758">MKNIYLNIYRPNSFNLKKAKKNVESNNVIGLPTETVYGLAANAYSDKSVKKIFKLKKRPSFNPLIIHFKNLKELKKNAICNDSFIKLYKALCPGPITFILNKNPKSKISKIANAGKKTIAVRIPKHKVARNLLKILDVPLAAPSANISSKLSPTCASDVVDEFGSKIKFILDGGQCKIGLESTIIDLTDEPTILRQGVITSKEIYKVLRKKITVEKKSKVIKGPGQLKLHYYPGIPILMNKMYPKKKGAFITFGKKFKSGKNHFNLSKNNNLKEAANNLYKMMRKIKKKNYKSISVCKIPNFGIGRAINDRLKKASYK</sequence>
<reference evidence="14" key="1">
    <citation type="submission" date="2018-05" db="EMBL/GenBank/DDBJ databases">
        <authorList>
            <person name="Lanie J.A."/>
            <person name="Ng W.-L."/>
            <person name="Kazmierczak K.M."/>
            <person name="Andrzejewski T.M."/>
            <person name="Davidsen T.M."/>
            <person name="Wayne K.J."/>
            <person name="Tettelin H."/>
            <person name="Glass J.I."/>
            <person name="Rusch D."/>
            <person name="Podicherti R."/>
            <person name="Tsui H.-C.T."/>
            <person name="Winkler M.E."/>
        </authorList>
    </citation>
    <scope>NUCLEOTIDE SEQUENCE</scope>
</reference>
<name>A0A382EUK3_9ZZZZ</name>
<evidence type="ECO:0000256" key="6">
    <source>
        <dbReference type="ARBA" id="ARBA00022679"/>
    </source>
</evidence>
<evidence type="ECO:0000313" key="14">
    <source>
        <dbReference type="EMBL" id="SVB54135.1"/>
    </source>
</evidence>
<evidence type="ECO:0000256" key="11">
    <source>
        <dbReference type="ARBA" id="ARBA00029774"/>
    </source>
</evidence>
<dbReference type="EMBL" id="UINC01046303">
    <property type="protein sequence ID" value="SVB54135.1"/>
    <property type="molecule type" value="Genomic_DNA"/>
</dbReference>
<dbReference type="PIRSF" id="PIRSF004930">
    <property type="entry name" value="Tln_factor_SUA5"/>
    <property type="match status" value="1"/>
</dbReference>
<evidence type="ECO:0000256" key="12">
    <source>
        <dbReference type="ARBA" id="ARBA00048366"/>
    </source>
</evidence>
<dbReference type="InterPro" id="IPR050156">
    <property type="entry name" value="TC-AMP_synthase_SUA5"/>
</dbReference>
<dbReference type="GO" id="GO:0005524">
    <property type="term" value="F:ATP binding"/>
    <property type="evidence" value="ECO:0007669"/>
    <property type="project" value="UniProtKB-KW"/>
</dbReference>
<gene>
    <name evidence="14" type="ORF">METZ01_LOCUS206989</name>
</gene>
<protein>
    <recommendedName>
        <fullName evidence="4">Threonylcarbamoyl-AMP synthase</fullName>
        <ecNumber evidence="3">2.7.7.87</ecNumber>
    </recommendedName>
    <alternativeName>
        <fullName evidence="11">L-threonylcarbamoyladenylate synthase</fullName>
    </alternativeName>
</protein>
<dbReference type="AlphaFoldDB" id="A0A382EUK3"/>
<evidence type="ECO:0000256" key="9">
    <source>
        <dbReference type="ARBA" id="ARBA00022741"/>
    </source>
</evidence>
<keyword evidence="7" id="KW-0819">tRNA processing</keyword>
<keyword evidence="6" id="KW-0808">Transferase</keyword>
<dbReference type="PROSITE" id="PS51163">
    <property type="entry name" value="YRDC"/>
    <property type="match status" value="1"/>
</dbReference>
<evidence type="ECO:0000256" key="8">
    <source>
        <dbReference type="ARBA" id="ARBA00022695"/>
    </source>
</evidence>
<dbReference type="GO" id="GO:0005737">
    <property type="term" value="C:cytoplasm"/>
    <property type="evidence" value="ECO:0007669"/>
    <property type="project" value="UniProtKB-SubCell"/>
</dbReference>